<evidence type="ECO:0000313" key="2">
    <source>
        <dbReference type="EMBL" id="CAD7411741.1"/>
    </source>
</evidence>
<protein>
    <submittedName>
        <fullName evidence="2">Uncharacterized protein</fullName>
    </submittedName>
</protein>
<sequence>MINELADDYSEYLRVDLAKEELVTGVDLESEFGAKGGDNNDRGSLGGSHLRGRWGGVDPHK</sequence>
<proteinExistence type="predicted"/>
<reference evidence="2" key="1">
    <citation type="submission" date="2020-11" db="EMBL/GenBank/DDBJ databases">
        <authorList>
            <person name="Tran Van P."/>
        </authorList>
    </citation>
    <scope>NUCLEOTIDE SEQUENCE</scope>
</reference>
<name>A0A7R9DBP7_TIMCR</name>
<feature type="region of interest" description="Disordered" evidence="1">
    <location>
        <begin position="29"/>
        <end position="61"/>
    </location>
</feature>
<accession>A0A7R9DBP7</accession>
<dbReference type="EMBL" id="OC322403">
    <property type="protein sequence ID" value="CAD7411741.1"/>
    <property type="molecule type" value="Genomic_DNA"/>
</dbReference>
<evidence type="ECO:0000256" key="1">
    <source>
        <dbReference type="SAM" id="MobiDB-lite"/>
    </source>
</evidence>
<organism evidence="2">
    <name type="scientific">Timema cristinae</name>
    <name type="common">Walking stick</name>
    <dbReference type="NCBI Taxonomy" id="61476"/>
    <lineage>
        <taxon>Eukaryota</taxon>
        <taxon>Metazoa</taxon>
        <taxon>Ecdysozoa</taxon>
        <taxon>Arthropoda</taxon>
        <taxon>Hexapoda</taxon>
        <taxon>Insecta</taxon>
        <taxon>Pterygota</taxon>
        <taxon>Neoptera</taxon>
        <taxon>Polyneoptera</taxon>
        <taxon>Phasmatodea</taxon>
        <taxon>Timematodea</taxon>
        <taxon>Timematoidea</taxon>
        <taxon>Timematidae</taxon>
        <taxon>Timema</taxon>
    </lineage>
</organism>
<dbReference type="AlphaFoldDB" id="A0A7R9DBP7"/>
<gene>
    <name evidence="2" type="ORF">TCEB3V08_LOCUS11068</name>
</gene>